<dbReference type="Proteomes" id="UP000009046">
    <property type="component" value="Unassembled WGS sequence"/>
</dbReference>
<dbReference type="InterPro" id="IPR002219">
    <property type="entry name" value="PKC_DAG/PE"/>
</dbReference>
<feature type="region of interest" description="Disordered" evidence="3">
    <location>
        <begin position="96"/>
        <end position="129"/>
    </location>
</feature>
<evidence type="ECO:0000259" key="4">
    <source>
        <dbReference type="PROSITE" id="PS50081"/>
    </source>
</evidence>
<dbReference type="GO" id="GO:0004697">
    <property type="term" value="F:diacylglycerol-dependent serine/threonine kinase activity"/>
    <property type="evidence" value="ECO:0007669"/>
    <property type="project" value="UniProtKB-EC"/>
</dbReference>
<dbReference type="SMART" id="SM00109">
    <property type="entry name" value="C1"/>
    <property type="match status" value="2"/>
</dbReference>
<dbReference type="EC" id="2.7.11.13" evidence="5"/>
<dbReference type="KEGG" id="phu:Phum_PHUM238850"/>
<dbReference type="OrthoDB" id="10252171at2759"/>
<dbReference type="EnsemblMetazoa" id="PHUM238850-RA">
    <property type="protein sequence ID" value="PHUM238850-PA"/>
    <property type="gene ID" value="PHUM238850"/>
</dbReference>
<dbReference type="GeneID" id="8230424"/>
<keyword evidence="5" id="KW-0808">Transferase</keyword>
<dbReference type="GO" id="GO:0035556">
    <property type="term" value="P:intracellular signal transduction"/>
    <property type="evidence" value="ECO:0007669"/>
    <property type="project" value="TreeGrafter"/>
</dbReference>
<dbReference type="GO" id="GO:0005829">
    <property type="term" value="C:cytosol"/>
    <property type="evidence" value="ECO:0007669"/>
    <property type="project" value="TreeGrafter"/>
</dbReference>
<dbReference type="InParanoid" id="E0VJ54"/>
<evidence type="ECO:0000313" key="7">
    <source>
        <dbReference type="Proteomes" id="UP000009046"/>
    </source>
</evidence>
<protein>
    <submittedName>
        <fullName evidence="5 6">Protein kinase C, mu, putative</fullName>
        <ecNumber evidence="5">2.7.11.13</ecNumber>
    </submittedName>
</protein>
<dbReference type="PRINTS" id="PR00008">
    <property type="entry name" value="DAGPEDOMAIN"/>
</dbReference>
<sequence length="274" mass="30031">MAYLYLNSVSGIGDESLIEIVITGQLMTEEVLIRPHAVVVHSYKAPTFCDFCGEMLFGLVRQGLKCEGCGLNFHKRCVIKVPNNCSVLNGQKRRSSTLNVPRSTSETGSTSSLISASEESGLPPAPSLVASKFNRSPSIGNRSGWFEKDVNSKIKIPHTFALHSYTRPTICGYCKKLLKGLFKQGVQCKDCQYNAHKKCIEKIPKDCPGESTKDQAGEYPDSGLGSEPERESCRDEIGEEDSDESNSPSGTRKLSIIEASTIFSCFVILFNKSL</sequence>
<accession>E0VJ54</accession>
<feature type="domain" description="Phorbol-ester/DAG-type" evidence="4">
    <location>
        <begin position="35"/>
        <end position="85"/>
    </location>
</feature>
<feature type="domain" description="Phorbol-ester/DAG-type" evidence="4">
    <location>
        <begin position="157"/>
        <end position="207"/>
    </location>
</feature>
<keyword evidence="1" id="KW-0479">Metal-binding</keyword>
<evidence type="ECO:0000256" key="3">
    <source>
        <dbReference type="SAM" id="MobiDB-lite"/>
    </source>
</evidence>
<dbReference type="FunFam" id="3.30.60.20:FF:000021">
    <property type="entry name" value="Serine/threonine-protein kinase"/>
    <property type="match status" value="1"/>
</dbReference>
<keyword evidence="2" id="KW-0862">Zinc</keyword>
<dbReference type="InterPro" id="IPR020454">
    <property type="entry name" value="DAG/PE-bd"/>
</dbReference>
<feature type="compositionally biased region" description="Low complexity" evidence="3">
    <location>
        <begin position="103"/>
        <end position="120"/>
    </location>
</feature>
<reference evidence="5" key="2">
    <citation type="submission" date="2007-04" db="EMBL/GenBank/DDBJ databases">
        <title>The genome of the human body louse.</title>
        <authorList>
            <consortium name="The Human Body Louse Genome Consortium"/>
            <person name="Kirkness E."/>
            <person name="Walenz B."/>
            <person name="Hass B."/>
            <person name="Bruggner R."/>
            <person name="Strausberg R."/>
        </authorList>
    </citation>
    <scope>NUCLEOTIDE SEQUENCE</scope>
    <source>
        <strain evidence="5">USDA</strain>
    </source>
</reference>
<reference evidence="5" key="1">
    <citation type="submission" date="2007-04" db="EMBL/GenBank/DDBJ databases">
        <title>Annotation of Pediculus humanus corporis strain USDA.</title>
        <authorList>
            <person name="Kirkness E."/>
            <person name="Hannick L."/>
            <person name="Hass B."/>
            <person name="Bruggner R."/>
            <person name="Lawson D."/>
            <person name="Bidwell S."/>
            <person name="Joardar V."/>
            <person name="Caler E."/>
            <person name="Walenz B."/>
            <person name="Inman J."/>
            <person name="Schobel S."/>
            <person name="Galinsky K."/>
            <person name="Amedeo P."/>
            <person name="Strausberg R."/>
        </authorList>
    </citation>
    <scope>NUCLEOTIDE SEQUENCE</scope>
    <source>
        <strain evidence="5">USDA</strain>
    </source>
</reference>
<dbReference type="eggNOG" id="KOG4236">
    <property type="taxonomic scope" value="Eukaryota"/>
</dbReference>
<keyword evidence="7" id="KW-1185">Reference proteome</keyword>
<dbReference type="STRING" id="121224.E0VJ54"/>
<evidence type="ECO:0000256" key="2">
    <source>
        <dbReference type="ARBA" id="ARBA00022833"/>
    </source>
</evidence>
<name>E0VJ54_PEDHC</name>
<dbReference type="CTD" id="8230424"/>
<dbReference type="PANTHER" id="PTHR22968">
    <property type="entry name" value="PROTEIN KINASE C, MU"/>
    <property type="match status" value="1"/>
</dbReference>
<dbReference type="SUPFAM" id="SSF57889">
    <property type="entry name" value="Cysteine-rich domain"/>
    <property type="match status" value="2"/>
</dbReference>
<feature type="region of interest" description="Disordered" evidence="3">
    <location>
        <begin position="210"/>
        <end position="251"/>
    </location>
</feature>
<dbReference type="PROSITE" id="PS00479">
    <property type="entry name" value="ZF_DAG_PE_1"/>
    <property type="match status" value="2"/>
</dbReference>
<feature type="compositionally biased region" description="Basic and acidic residues" evidence="3">
    <location>
        <begin position="227"/>
        <end position="236"/>
    </location>
</feature>
<dbReference type="PANTHER" id="PTHR22968:SF24">
    <property type="entry name" value="SERINE_THREONINE-PROTEIN KINASE"/>
    <property type="match status" value="1"/>
</dbReference>
<proteinExistence type="predicted"/>
<evidence type="ECO:0000256" key="1">
    <source>
        <dbReference type="ARBA" id="ARBA00022723"/>
    </source>
</evidence>
<dbReference type="Pfam" id="PF00130">
    <property type="entry name" value="C1_1"/>
    <property type="match status" value="2"/>
</dbReference>
<gene>
    <name evidence="6" type="primary">8230424</name>
    <name evidence="5" type="ORF">Phum_PHUM238850</name>
</gene>
<dbReference type="RefSeq" id="XP_002426148.1">
    <property type="nucleotide sequence ID" value="XM_002426103.1"/>
</dbReference>
<dbReference type="GO" id="GO:0008270">
    <property type="term" value="F:zinc ion binding"/>
    <property type="evidence" value="ECO:0007669"/>
    <property type="project" value="UniProtKB-KW"/>
</dbReference>
<dbReference type="AlphaFoldDB" id="E0VJ54"/>
<organism>
    <name type="scientific">Pediculus humanus subsp. corporis</name>
    <name type="common">Body louse</name>
    <dbReference type="NCBI Taxonomy" id="121224"/>
    <lineage>
        <taxon>Eukaryota</taxon>
        <taxon>Metazoa</taxon>
        <taxon>Ecdysozoa</taxon>
        <taxon>Arthropoda</taxon>
        <taxon>Hexapoda</taxon>
        <taxon>Insecta</taxon>
        <taxon>Pterygota</taxon>
        <taxon>Neoptera</taxon>
        <taxon>Paraneoptera</taxon>
        <taxon>Psocodea</taxon>
        <taxon>Troctomorpha</taxon>
        <taxon>Phthiraptera</taxon>
        <taxon>Anoplura</taxon>
        <taxon>Pediculidae</taxon>
        <taxon>Pediculus</taxon>
    </lineage>
</organism>
<evidence type="ECO:0000313" key="5">
    <source>
        <dbReference type="EMBL" id="EEB13410.1"/>
    </source>
</evidence>
<dbReference type="VEuPathDB" id="VectorBase:PHUM238850"/>
<dbReference type="GO" id="GO:0016020">
    <property type="term" value="C:membrane"/>
    <property type="evidence" value="ECO:0007669"/>
    <property type="project" value="UniProtKB-SubCell"/>
</dbReference>
<dbReference type="CDD" id="cd20795">
    <property type="entry name" value="C1_PKD_rpt1"/>
    <property type="match status" value="1"/>
</dbReference>
<keyword evidence="5" id="KW-0418">Kinase</keyword>
<dbReference type="GO" id="GO:0007200">
    <property type="term" value="P:phospholipase C-activating G protein-coupled receptor signaling pathway"/>
    <property type="evidence" value="ECO:0007669"/>
    <property type="project" value="TreeGrafter"/>
</dbReference>
<dbReference type="InterPro" id="IPR046349">
    <property type="entry name" value="C1-like_sf"/>
</dbReference>
<evidence type="ECO:0000313" key="6">
    <source>
        <dbReference type="EnsemblMetazoa" id="PHUM238850-PA"/>
    </source>
</evidence>
<reference evidence="6" key="3">
    <citation type="submission" date="2020-05" db="UniProtKB">
        <authorList>
            <consortium name="EnsemblMetazoa"/>
        </authorList>
    </citation>
    <scope>IDENTIFICATION</scope>
    <source>
        <strain evidence="6">USDA</strain>
    </source>
</reference>
<dbReference type="EMBL" id="AAZO01002771">
    <property type="status" value="NOT_ANNOTATED_CDS"/>
    <property type="molecule type" value="Genomic_DNA"/>
</dbReference>
<dbReference type="PROSITE" id="PS50081">
    <property type="entry name" value="ZF_DAG_PE_2"/>
    <property type="match status" value="2"/>
</dbReference>
<dbReference type="Gene3D" id="3.30.60.20">
    <property type="match status" value="2"/>
</dbReference>
<dbReference type="HOGENOM" id="CLU_074004_0_1_1"/>
<dbReference type="EMBL" id="DS235219">
    <property type="protein sequence ID" value="EEB13410.1"/>
    <property type="molecule type" value="Genomic_DNA"/>
</dbReference>